<feature type="region of interest" description="Disordered" evidence="1">
    <location>
        <begin position="117"/>
        <end position="149"/>
    </location>
</feature>
<protein>
    <submittedName>
        <fullName evidence="2">Copia protein</fullName>
    </submittedName>
</protein>
<evidence type="ECO:0000313" key="2">
    <source>
        <dbReference type="EMBL" id="CAK8991586.1"/>
    </source>
</evidence>
<comment type="caution">
    <text evidence="2">The sequence shown here is derived from an EMBL/GenBank/DDBJ whole genome shotgun (WGS) entry which is preliminary data.</text>
</comment>
<feature type="compositionally biased region" description="Basic residues" evidence="1">
    <location>
        <begin position="121"/>
        <end position="134"/>
    </location>
</feature>
<feature type="compositionally biased region" description="Basic residues" evidence="1">
    <location>
        <begin position="256"/>
        <end position="265"/>
    </location>
</feature>
<accession>A0ABP0HMW2</accession>
<name>A0ABP0HMW2_9DINO</name>
<reference evidence="2 3" key="1">
    <citation type="submission" date="2024-02" db="EMBL/GenBank/DDBJ databases">
        <authorList>
            <person name="Chen Y."/>
            <person name="Shah S."/>
            <person name="Dougan E. K."/>
            <person name="Thang M."/>
            <person name="Chan C."/>
        </authorList>
    </citation>
    <scope>NUCLEOTIDE SEQUENCE [LARGE SCALE GENOMIC DNA]</scope>
</reference>
<dbReference type="EMBL" id="CAXAMM010001336">
    <property type="protein sequence ID" value="CAK8991586.1"/>
    <property type="molecule type" value="Genomic_DNA"/>
</dbReference>
<keyword evidence="3" id="KW-1185">Reference proteome</keyword>
<feature type="region of interest" description="Disordered" evidence="1">
    <location>
        <begin position="242"/>
        <end position="271"/>
    </location>
</feature>
<evidence type="ECO:0000256" key="1">
    <source>
        <dbReference type="SAM" id="MobiDB-lite"/>
    </source>
</evidence>
<evidence type="ECO:0000313" key="3">
    <source>
        <dbReference type="Proteomes" id="UP001642464"/>
    </source>
</evidence>
<gene>
    <name evidence="2" type="ORF">SCF082_LOCUS2727</name>
</gene>
<proteinExistence type="predicted"/>
<organism evidence="2 3">
    <name type="scientific">Durusdinium trenchii</name>
    <dbReference type="NCBI Taxonomy" id="1381693"/>
    <lineage>
        <taxon>Eukaryota</taxon>
        <taxon>Sar</taxon>
        <taxon>Alveolata</taxon>
        <taxon>Dinophyceae</taxon>
        <taxon>Suessiales</taxon>
        <taxon>Symbiodiniaceae</taxon>
        <taxon>Durusdinium</taxon>
    </lineage>
</organism>
<dbReference type="Proteomes" id="UP001642464">
    <property type="component" value="Unassembled WGS sequence"/>
</dbReference>
<sequence length="271" mass="30551">MPKVSAIYAAARCQPSTALVQGGSSGAPVKCARFQVQVETHEVLEEHEFEYMDYTHVSDYWFDWVSLEKAEAKERSTSAPPRRLERAQSPVFERTKDPDFGCPGKVTNLRPCGARRALPSRCRRQPRSRRHSGGRRLGPEPEPAPEPPVAVQAELSELSELEIEAGAAEEQGGFRAWLEQRPPMIRLGNFRCETGIAWDFPLAKSEKRELLLQHITASERIAEEQASQAVQEVELARLGERRQRKSLESARATITRMRKKGRRRSSLGPLP</sequence>